<dbReference type="RefSeq" id="XP_007929995.1">
    <property type="nucleotide sequence ID" value="XM_007931804.1"/>
</dbReference>
<protein>
    <submittedName>
        <fullName evidence="1">Uncharacterized protein</fullName>
    </submittedName>
</protein>
<evidence type="ECO:0000313" key="2">
    <source>
        <dbReference type="Proteomes" id="UP000016932"/>
    </source>
</evidence>
<dbReference type="KEGG" id="pfj:MYCFIDRAFT_177858"/>
<proteinExistence type="predicted"/>
<organism evidence="1 2">
    <name type="scientific">Pseudocercospora fijiensis (strain CIRAD86)</name>
    <name type="common">Black leaf streak disease fungus</name>
    <name type="synonym">Mycosphaerella fijiensis</name>
    <dbReference type="NCBI Taxonomy" id="383855"/>
    <lineage>
        <taxon>Eukaryota</taxon>
        <taxon>Fungi</taxon>
        <taxon>Dikarya</taxon>
        <taxon>Ascomycota</taxon>
        <taxon>Pezizomycotina</taxon>
        <taxon>Dothideomycetes</taxon>
        <taxon>Dothideomycetidae</taxon>
        <taxon>Mycosphaerellales</taxon>
        <taxon>Mycosphaerellaceae</taxon>
        <taxon>Pseudocercospora</taxon>
    </lineage>
</organism>
<dbReference type="VEuPathDB" id="FungiDB:MYCFIDRAFT_177858"/>
<reference evidence="1 2" key="1">
    <citation type="journal article" date="2012" name="PLoS Pathog.">
        <title>Diverse lifestyles and strategies of plant pathogenesis encoded in the genomes of eighteen Dothideomycetes fungi.</title>
        <authorList>
            <person name="Ohm R.A."/>
            <person name="Feau N."/>
            <person name="Henrissat B."/>
            <person name="Schoch C.L."/>
            <person name="Horwitz B.A."/>
            <person name="Barry K.W."/>
            <person name="Condon B.J."/>
            <person name="Copeland A.C."/>
            <person name="Dhillon B."/>
            <person name="Glaser F."/>
            <person name="Hesse C.N."/>
            <person name="Kosti I."/>
            <person name="LaButti K."/>
            <person name="Lindquist E.A."/>
            <person name="Lucas S."/>
            <person name="Salamov A.A."/>
            <person name="Bradshaw R.E."/>
            <person name="Ciuffetti L."/>
            <person name="Hamelin R.C."/>
            <person name="Kema G.H.J."/>
            <person name="Lawrence C."/>
            <person name="Scott J.A."/>
            <person name="Spatafora J.W."/>
            <person name="Turgeon B.G."/>
            <person name="de Wit P.J.G.M."/>
            <person name="Zhong S."/>
            <person name="Goodwin S.B."/>
            <person name="Grigoriev I.V."/>
        </authorList>
    </citation>
    <scope>NUCLEOTIDE SEQUENCE [LARGE SCALE GENOMIC DNA]</scope>
    <source>
        <strain evidence="1 2">CIRAD86</strain>
    </source>
</reference>
<keyword evidence="2" id="KW-1185">Reference proteome</keyword>
<evidence type="ECO:0000313" key="1">
    <source>
        <dbReference type="EMBL" id="EME79220.1"/>
    </source>
</evidence>
<dbReference type="HOGENOM" id="CLU_2292916_0_0_1"/>
<sequence length="101" mass="11518">MELENSSQQRKRLGLAVVACGGGGPRWRCRDVVIWKRSGLMQVRSIILIWRNGMLTHLHLKRSSHSKLSTNARGARLTRLTFRFFRLVSHTSFTTKAAQGQ</sequence>
<dbReference type="EMBL" id="KB446562">
    <property type="protein sequence ID" value="EME79220.1"/>
    <property type="molecule type" value="Genomic_DNA"/>
</dbReference>
<name>M2YNE0_PSEFD</name>
<accession>M2YNE0</accession>
<dbReference type="GeneID" id="19333851"/>
<gene>
    <name evidence="1" type="ORF">MYCFIDRAFT_177858</name>
</gene>
<dbReference type="Proteomes" id="UP000016932">
    <property type="component" value="Unassembled WGS sequence"/>
</dbReference>
<dbReference type="AlphaFoldDB" id="M2YNE0"/>